<protein>
    <submittedName>
        <fullName evidence="1">snRNA-activating complex subunit 1</fullName>
    </submittedName>
</protein>
<comment type="caution">
    <text evidence="1">The sequence shown here is derived from an EMBL/GenBank/DDBJ whole genome shotgun (WGS) entry which is preliminary data.</text>
</comment>
<accession>A0A3M7RW62</accession>
<dbReference type="Proteomes" id="UP000276133">
    <property type="component" value="Unassembled WGS sequence"/>
</dbReference>
<dbReference type="GO" id="GO:0043565">
    <property type="term" value="F:sequence-specific DNA binding"/>
    <property type="evidence" value="ECO:0007669"/>
    <property type="project" value="TreeGrafter"/>
</dbReference>
<proteinExistence type="predicted"/>
<organism evidence="1 2">
    <name type="scientific">Brachionus plicatilis</name>
    <name type="common">Marine rotifer</name>
    <name type="synonym">Brachionus muelleri</name>
    <dbReference type="NCBI Taxonomy" id="10195"/>
    <lineage>
        <taxon>Eukaryota</taxon>
        <taxon>Metazoa</taxon>
        <taxon>Spiralia</taxon>
        <taxon>Gnathifera</taxon>
        <taxon>Rotifera</taxon>
        <taxon>Eurotatoria</taxon>
        <taxon>Monogononta</taxon>
        <taxon>Pseudotrocha</taxon>
        <taxon>Ploima</taxon>
        <taxon>Brachionidae</taxon>
        <taxon>Brachionus</taxon>
    </lineage>
</organism>
<dbReference type="GO" id="GO:0019185">
    <property type="term" value="C:snRNA-activating protein complex"/>
    <property type="evidence" value="ECO:0007669"/>
    <property type="project" value="TreeGrafter"/>
</dbReference>
<keyword evidence="2" id="KW-1185">Reference proteome</keyword>
<dbReference type="Pfam" id="PF09808">
    <property type="entry name" value="SNAPC1"/>
    <property type="match status" value="1"/>
</dbReference>
<evidence type="ECO:0000313" key="2">
    <source>
        <dbReference type="Proteomes" id="UP000276133"/>
    </source>
</evidence>
<dbReference type="EMBL" id="REGN01002487">
    <property type="protein sequence ID" value="RNA27823.1"/>
    <property type="molecule type" value="Genomic_DNA"/>
</dbReference>
<dbReference type="GO" id="GO:0042795">
    <property type="term" value="P:snRNA transcription by RNA polymerase II"/>
    <property type="evidence" value="ECO:0007669"/>
    <property type="project" value="TreeGrafter"/>
</dbReference>
<dbReference type="OrthoDB" id="20127at2759"/>
<sequence length="151" mass="18691">MQNSSESEKDFNHFFRQDILKLLNNFYQLKSFRFEQFLTIWNEMKFYQLFCIPRFFPFDYRYYMKDLLKIGSEYLYDEELYPEVRTGALYVIYAIYFNQSNRPRTKVPVSTEQWIQILKFVDFLNQAEHVDAEYVFRHLLHSDAFEFCSFF</sequence>
<dbReference type="GO" id="GO:0042796">
    <property type="term" value="P:snRNA transcription by RNA polymerase III"/>
    <property type="evidence" value="ECO:0007669"/>
    <property type="project" value="TreeGrafter"/>
</dbReference>
<reference evidence="1 2" key="1">
    <citation type="journal article" date="2018" name="Sci. Rep.">
        <title>Genomic signatures of local adaptation to the degree of environmental predictability in rotifers.</title>
        <authorList>
            <person name="Franch-Gras L."/>
            <person name="Hahn C."/>
            <person name="Garcia-Roger E.M."/>
            <person name="Carmona M.J."/>
            <person name="Serra M."/>
            <person name="Gomez A."/>
        </authorList>
    </citation>
    <scope>NUCLEOTIDE SEQUENCE [LARGE SCALE GENOMIC DNA]</scope>
    <source>
        <strain evidence="1">HYR1</strain>
    </source>
</reference>
<evidence type="ECO:0000313" key="1">
    <source>
        <dbReference type="EMBL" id="RNA27823.1"/>
    </source>
</evidence>
<dbReference type="PANTHER" id="PTHR15131">
    <property type="entry name" value="SMALL NUCLEAR RNA ACTIVATING COMPLEX, POLYPEPTIDE 1"/>
    <property type="match status" value="1"/>
</dbReference>
<dbReference type="PANTHER" id="PTHR15131:SF3">
    <property type="entry name" value="SNRNA-ACTIVATING PROTEIN COMPLEX SUBUNIT 1"/>
    <property type="match status" value="1"/>
</dbReference>
<dbReference type="InterPro" id="IPR019188">
    <property type="entry name" value="SNAPC1"/>
</dbReference>
<gene>
    <name evidence="1" type="ORF">BpHYR1_006895</name>
</gene>
<name>A0A3M7RW62_BRAPC</name>
<dbReference type="STRING" id="10195.A0A3M7RW62"/>
<dbReference type="AlphaFoldDB" id="A0A3M7RW62"/>